<protein>
    <recommendedName>
        <fullName evidence="2 10">Flagellar motor switch protein FliM</fullName>
    </recommendedName>
</protein>
<evidence type="ECO:0000256" key="2">
    <source>
        <dbReference type="ARBA" id="ARBA00021898"/>
    </source>
</evidence>
<evidence type="ECO:0000256" key="3">
    <source>
        <dbReference type="ARBA" id="ARBA00022475"/>
    </source>
</evidence>
<dbReference type="Gene3D" id="3.40.1550.10">
    <property type="entry name" value="CheC-like"/>
    <property type="match status" value="1"/>
</dbReference>
<dbReference type="GO" id="GO:0003774">
    <property type="term" value="F:cytoskeletal motor activity"/>
    <property type="evidence" value="ECO:0007669"/>
    <property type="project" value="InterPro"/>
</dbReference>
<keyword evidence="3 11" id="KW-1003">Cell membrane</keyword>
<evidence type="ECO:0000313" key="13">
    <source>
        <dbReference type="EMBL" id="CAA9502921.1"/>
    </source>
</evidence>
<evidence type="ECO:0000256" key="1">
    <source>
        <dbReference type="ARBA" id="ARBA00011049"/>
    </source>
</evidence>
<dbReference type="GO" id="GO:0009425">
    <property type="term" value="C:bacterial-type flagellum basal body"/>
    <property type="evidence" value="ECO:0007669"/>
    <property type="project" value="UniProtKB-SubCell"/>
</dbReference>
<evidence type="ECO:0000256" key="11">
    <source>
        <dbReference type="PIRNR" id="PIRNR002888"/>
    </source>
</evidence>
<dbReference type="GO" id="GO:0071978">
    <property type="term" value="P:bacterial-type flagellum-dependent swarming motility"/>
    <property type="evidence" value="ECO:0007669"/>
    <property type="project" value="TreeGrafter"/>
</dbReference>
<keyword evidence="5 11" id="KW-0997">Cell inner membrane</keyword>
<keyword evidence="13" id="KW-0282">Flagellum</keyword>
<name>A0A6J4SQZ5_9SPHN</name>
<keyword evidence="6 11" id="KW-0283">Flagellar rotation</keyword>
<keyword evidence="8 11" id="KW-0975">Bacterial flagellum</keyword>
<comment type="similarity">
    <text evidence="1 11">Belongs to the FliM family.</text>
</comment>
<comment type="subcellular location">
    <subcellularLocation>
        <location evidence="11">Cell inner membrane</location>
        <topology evidence="11">Peripheral membrane protein</topology>
    </subcellularLocation>
    <subcellularLocation>
        <location evidence="11">Bacterial flagellum basal body</location>
    </subcellularLocation>
</comment>
<dbReference type="GO" id="GO:0005886">
    <property type="term" value="C:plasma membrane"/>
    <property type="evidence" value="ECO:0007669"/>
    <property type="project" value="UniProtKB-SubCell"/>
</dbReference>
<dbReference type="PANTHER" id="PTHR30034:SF3">
    <property type="entry name" value="FLAGELLAR MOTOR SWITCH PROTEIN FLIM"/>
    <property type="match status" value="1"/>
</dbReference>
<keyword evidence="13" id="KW-0966">Cell projection</keyword>
<dbReference type="SUPFAM" id="SSF103039">
    <property type="entry name" value="CheC-like"/>
    <property type="match status" value="1"/>
</dbReference>
<evidence type="ECO:0000256" key="5">
    <source>
        <dbReference type="ARBA" id="ARBA00022519"/>
    </source>
</evidence>
<keyword evidence="4 11" id="KW-0145">Chemotaxis</keyword>
<dbReference type="Pfam" id="PF01052">
    <property type="entry name" value="FliMN_C"/>
    <property type="match status" value="1"/>
</dbReference>
<dbReference type="GO" id="GO:0050918">
    <property type="term" value="P:positive chemotaxis"/>
    <property type="evidence" value="ECO:0007669"/>
    <property type="project" value="TreeGrafter"/>
</dbReference>
<evidence type="ECO:0000256" key="7">
    <source>
        <dbReference type="ARBA" id="ARBA00023136"/>
    </source>
</evidence>
<dbReference type="InterPro" id="IPR028976">
    <property type="entry name" value="CheC-like_sf"/>
</dbReference>
<organism evidence="13">
    <name type="scientific">uncultured Sphingomonadaceae bacterium</name>
    <dbReference type="NCBI Taxonomy" id="169976"/>
    <lineage>
        <taxon>Bacteria</taxon>
        <taxon>Pseudomonadati</taxon>
        <taxon>Pseudomonadota</taxon>
        <taxon>Alphaproteobacteria</taxon>
        <taxon>Sphingomonadales</taxon>
        <taxon>Sphingomonadaceae</taxon>
        <taxon>environmental samples</taxon>
    </lineage>
</organism>
<dbReference type="SUPFAM" id="SSF101801">
    <property type="entry name" value="Surface presentation of antigens (SPOA)"/>
    <property type="match status" value="1"/>
</dbReference>
<keyword evidence="7 11" id="KW-0472">Membrane</keyword>
<dbReference type="PRINTS" id="PR00955">
    <property type="entry name" value="FLGMOTORFLIM"/>
</dbReference>
<dbReference type="InterPro" id="IPR001689">
    <property type="entry name" value="Flag_FliM"/>
</dbReference>
<dbReference type="EMBL" id="CADCVX010000246">
    <property type="protein sequence ID" value="CAA9502921.1"/>
    <property type="molecule type" value="Genomic_DNA"/>
</dbReference>
<accession>A0A6J4SQZ5</accession>
<evidence type="ECO:0000256" key="10">
    <source>
        <dbReference type="NCBIfam" id="TIGR01397"/>
    </source>
</evidence>
<dbReference type="PANTHER" id="PTHR30034">
    <property type="entry name" value="FLAGELLAR MOTOR SWITCH PROTEIN FLIM"/>
    <property type="match status" value="1"/>
</dbReference>
<dbReference type="Pfam" id="PF02154">
    <property type="entry name" value="FliM"/>
    <property type="match status" value="1"/>
</dbReference>
<evidence type="ECO:0000259" key="12">
    <source>
        <dbReference type="Pfam" id="PF01052"/>
    </source>
</evidence>
<gene>
    <name evidence="13" type="ORF">AVDCRST_MAG91-1160</name>
</gene>
<keyword evidence="13" id="KW-0969">Cilium</keyword>
<reference evidence="13" key="1">
    <citation type="submission" date="2020-02" db="EMBL/GenBank/DDBJ databases">
        <authorList>
            <person name="Meier V. D."/>
        </authorList>
    </citation>
    <scope>NUCLEOTIDE SEQUENCE</scope>
    <source>
        <strain evidence="13">AVDCRST_MAG91</strain>
    </source>
</reference>
<comment type="function">
    <text evidence="9 11">FliM is one of three proteins (FliG, FliN, FliM) that forms the rotor-mounted switch complex (C ring), located at the base of the basal body. This complex interacts with the CheY and CheZ chemotaxis proteins, in addition to contacting components of the motor that determine the direction of flagellar rotation.</text>
</comment>
<dbReference type="Gene3D" id="2.30.330.10">
    <property type="entry name" value="SpoA-like"/>
    <property type="match status" value="1"/>
</dbReference>
<evidence type="ECO:0000256" key="9">
    <source>
        <dbReference type="ARBA" id="ARBA00025044"/>
    </source>
</evidence>
<proteinExistence type="inferred from homology"/>
<dbReference type="AlphaFoldDB" id="A0A6J4SQZ5"/>
<dbReference type="InterPro" id="IPR036429">
    <property type="entry name" value="SpoA-like_sf"/>
</dbReference>
<dbReference type="NCBIfam" id="TIGR01397">
    <property type="entry name" value="fliM_switch"/>
    <property type="match status" value="1"/>
</dbReference>
<evidence type="ECO:0000256" key="6">
    <source>
        <dbReference type="ARBA" id="ARBA00022779"/>
    </source>
</evidence>
<dbReference type="PIRSF" id="PIRSF002888">
    <property type="entry name" value="FliM"/>
    <property type="match status" value="1"/>
</dbReference>
<dbReference type="CDD" id="cd17908">
    <property type="entry name" value="FliM"/>
    <property type="match status" value="1"/>
</dbReference>
<sequence>MSNAFEEFDLPDPPAAAPAGDFAFDQAGIDALFGDIGGPAPPKTGLKAMIESDIISHERLPMLEVVYDRMVRTFATSMRNLTSENMDVSLDDVTSVRFGDFMNRLAQPAMIGVFRIEEWENFGLITVEPGLIYAVVDALLGGRRGGAAPVIDGRGFTSIETSLVSRMLELALQDMSASLEPITPNSMALERVETSPRFAAIAGPTNICTVATFRVDMEGRGGRFSILLPFATIEPVRHKLGQRFMGEKLGRDTIWEAHMAAELRKTEVTLDVVLGETAMTLADIRGFAPGRTIPLAKGPDDALELHCGGVPLGRAHIGQRCNNIAVRLVTDISKGLIS</sequence>
<feature type="domain" description="Flagellar motor switch protein FliN-like C-terminal" evidence="12">
    <location>
        <begin position="262"/>
        <end position="329"/>
    </location>
</feature>
<dbReference type="InterPro" id="IPR001543">
    <property type="entry name" value="FliN-like_C"/>
</dbReference>
<evidence type="ECO:0000256" key="4">
    <source>
        <dbReference type="ARBA" id="ARBA00022500"/>
    </source>
</evidence>
<evidence type="ECO:0000256" key="8">
    <source>
        <dbReference type="ARBA" id="ARBA00023143"/>
    </source>
</evidence>